<dbReference type="OrthoDB" id="1637837at2759"/>
<dbReference type="EMBL" id="SSTE01016190">
    <property type="protein sequence ID" value="KAA0042278.1"/>
    <property type="molecule type" value="Genomic_DNA"/>
</dbReference>
<dbReference type="Gene3D" id="2.160.20.80">
    <property type="entry name" value="E3 ubiquitin-protein ligase SopA"/>
    <property type="match status" value="1"/>
</dbReference>
<reference evidence="1 2" key="1">
    <citation type="submission" date="2019-08" db="EMBL/GenBank/DDBJ databases">
        <title>Draft genome sequences of two oriental melons (Cucumis melo L. var makuwa).</title>
        <authorList>
            <person name="Kwon S.-Y."/>
        </authorList>
    </citation>
    <scope>NUCLEOTIDE SEQUENCE [LARGE SCALE GENOMIC DNA]</scope>
    <source>
        <strain evidence="2">cv. SW 3</strain>
        <tissue evidence="1">Leaf</tissue>
    </source>
</reference>
<organism evidence="1 2">
    <name type="scientific">Cucumis melo var. makuwa</name>
    <name type="common">Oriental melon</name>
    <dbReference type="NCBI Taxonomy" id="1194695"/>
    <lineage>
        <taxon>Eukaryota</taxon>
        <taxon>Viridiplantae</taxon>
        <taxon>Streptophyta</taxon>
        <taxon>Embryophyta</taxon>
        <taxon>Tracheophyta</taxon>
        <taxon>Spermatophyta</taxon>
        <taxon>Magnoliopsida</taxon>
        <taxon>eudicotyledons</taxon>
        <taxon>Gunneridae</taxon>
        <taxon>Pentapetalae</taxon>
        <taxon>rosids</taxon>
        <taxon>fabids</taxon>
        <taxon>Cucurbitales</taxon>
        <taxon>Cucurbitaceae</taxon>
        <taxon>Benincaseae</taxon>
        <taxon>Cucumis</taxon>
    </lineage>
</organism>
<accession>A0A5A7THH9</accession>
<evidence type="ECO:0000313" key="2">
    <source>
        <dbReference type="Proteomes" id="UP000321393"/>
    </source>
</evidence>
<protein>
    <submittedName>
        <fullName evidence="1">NAC-alpha domain-containing protein 1</fullName>
    </submittedName>
</protein>
<name>A0A5A7THH9_CUCMM</name>
<comment type="caution">
    <text evidence="1">The sequence shown here is derived from an EMBL/GenBank/DDBJ whole genome shotgun (WGS) entry which is preliminary data.</text>
</comment>
<proteinExistence type="predicted"/>
<sequence>MRCQVAKEVVLSASHASMRGKEANRCKGTKVGGVKTKSYKHEVESVRRRLLVKFDVRNIKFELKKGEKVKIRDILDRLYFQRSIRRNTWNLSGQVMSDRAIRCEGLNVRMQGTYEGYFVYFGACCMSMAQPSNKDALRLRAQSCVKVSARGNTHKGQCACKVRNHDALKTLDQDAHDVSLQVSMRQCSTELTLKFSGSAADLIGDSFLSLGRSVERGFRSRSITEFQCALRICASFGSTRLICASFGSTRLICASFGSTRLICASFGSTRLIGASFGSTRLICASFGSTRLICASFGGTRLICASFGSTRLICASFGSTRLICASFGSTGLTCRVGAQRGADRREAGRMREGHMDASGFLNRFRYVFCLNILTCDFELVP</sequence>
<evidence type="ECO:0000313" key="1">
    <source>
        <dbReference type="EMBL" id="KAA0042278.1"/>
    </source>
</evidence>
<dbReference type="SUPFAM" id="SSF141571">
    <property type="entry name" value="Pentapeptide repeat-like"/>
    <property type="match status" value="1"/>
</dbReference>
<gene>
    <name evidence="1" type="ORF">E6C27_scaffold824G00660</name>
</gene>
<dbReference type="AlphaFoldDB" id="A0A5A7THH9"/>
<dbReference type="Proteomes" id="UP000321393">
    <property type="component" value="Unassembled WGS sequence"/>
</dbReference>